<evidence type="ECO:0000256" key="12">
    <source>
        <dbReference type="NCBIfam" id="TIGR00928"/>
    </source>
</evidence>
<feature type="domain" description="Adenylosuccinate lyase C-terminal" evidence="14">
    <location>
        <begin position="349"/>
        <end position="429"/>
    </location>
</feature>
<dbReference type="GO" id="GO:0008652">
    <property type="term" value="P:amino acid biosynthetic process"/>
    <property type="evidence" value="ECO:0007669"/>
    <property type="project" value="UniProtKB-KW"/>
</dbReference>
<keyword evidence="8 13" id="KW-0456">Lyase</keyword>
<evidence type="ECO:0000256" key="7">
    <source>
        <dbReference type="ARBA" id="ARBA00022755"/>
    </source>
</evidence>
<gene>
    <name evidence="15" type="primary">purB</name>
    <name evidence="15" type="ORF">LJ207_04995</name>
</gene>
<dbReference type="InterPro" id="IPR022761">
    <property type="entry name" value="Fumarate_lyase_N"/>
</dbReference>
<dbReference type="FunFam" id="1.20.200.10:FF:000008">
    <property type="entry name" value="Adenylosuccinate lyase"/>
    <property type="match status" value="1"/>
</dbReference>
<dbReference type="SUPFAM" id="SSF48557">
    <property type="entry name" value="L-aspartase-like"/>
    <property type="match status" value="1"/>
</dbReference>
<keyword evidence="7 13" id="KW-0658">Purine biosynthesis</keyword>
<keyword evidence="16" id="KW-1185">Reference proteome</keyword>
<evidence type="ECO:0000256" key="3">
    <source>
        <dbReference type="ARBA" id="ARBA00008273"/>
    </source>
</evidence>
<protein>
    <recommendedName>
        <fullName evidence="5 12">Adenylosuccinate lyase</fullName>
        <shortName evidence="13">ASL</shortName>
        <ecNumber evidence="4 12">4.3.2.2</ecNumber>
    </recommendedName>
    <alternativeName>
        <fullName evidence="10 13">Adenylosuccinase</fullName>
    </alternativeName>
</protein>
<comment type="similarity">
    <text evidence="3 13">Belongs to the lyase 1 family. Adenylosuccinate lyase subfamily.</text>
</comment>
<evidence type="ECO:0000256" key="5">
    <source>
        <dbReference type="ARBA" id="ARBA00017058"/>
    </source>
</evidence>
<comment type="caution">
    <text evidence="15">The sequence shown here is derived from an EMBL/GenBank/DDBJ whole genome shotgun (WGS) entry which is preliminary data.</text>
</comment>
<dbReference type="GO" id="GO:0070626">
    <property type="term" value="F:(S)-2-(5-amino-1-(5-phospho-D-ribosyl)imidazole-4-carboxamido) succinate lyase (fumarate-forming) activity"/>
    <property type="evidence" value="ECO:0007669"/>
    <property type="project" value="TreeGrafter"/>
</dbReference>
<dbReference type="GO" id="GO:0005829">
    <property type="term" value="C:cytosol"/>
    <property type="evidence" value="ECO:0007669"/>
    <property type="project" value="TreeGrafter"/>
</dbReference>
<evidence type="ECO:0000256" key="13">
    <source>
        <dbReference type="RuleBase" id="RU361172"/>
    </source>
</evidence>
<evidence type="ECO:0000256" key="10">
    <source>
        <dbReference type="ARBA" id="ARBA00030717"/>
    </source>
</evidence>
<dbReference type="RefSeq" id="WP_229344662.1">
    <property type="nucleotide sequence ID" value="NZ_JAJFAT010000005.1"/>
</dbReference>
<dbReference type="EC" id="4.3.2.2" evidence="4 12"/>
<comment type="pathway">
    <text evidence="1 13">Purine metabolism; IMP biosynthesis via de novo pathway; 5-amino-1-(5-phospho-D-ribosyl)imidazole-4-carboxamide from 5-amino-1-(5-phospho-D-ribosyl)imidazole-4-carboxylate: step 2/2.</text>
</comment>
<evidence type="ECO:0000256" key="1">
    <source>
        <dbReference type="ARBA" id="ARBA00004706"/>
    </source>
</evidence>
<dbReference type="Gene3D" id="1.10.275.10">
    <property type="entry name" value="Fumarase/aspartase (N-terminal domain)"/>
    <property type="match status" value="1"/>
</dbReference>
<dbReference type="InterPro" id="IPR024083">
    <property type="entry name" value="Fumarase/histidase_N"/>
</dbReference>
<dbReference type="InterPro" id="IPR008948">
    <property type="entry name" value="L-Aspartase-like"/>
</dbReference>
<reference evidence="15 16" key="1">
    <citation type="submission" date="2021-10" db="EMBL/GenBank/DDBJ databases">
        <authorList>
            <person name="Grouzdev D.S."/>
            <person name="Pantiukh K.S."/>
            <person name="Krutkina M.S."/>
        </authorList>
    </citation>
    <scope>NUCLEOTIDE SEQUENCE [LARGE SCALE GENOMIC DNA]</scope>
    <source>
        <strain evidence="15 16">Z-7514</strain>
    </source>
</reference>
<dbReference type="PRINTS" id="PR00145">
    <property type="entry name" value="ARGSUCLYASE"/>
</dbReference>
<dbReference type="Pfam" id="PF10397">
    <property type="entry name" value="ADSL_C"/>
    <property type="match status" value="1"/>
</dbReference>
<evidence type="ECO:0000256" key="11">
    <source>
        <dbReference type="ARBA" id="ARBA00049115"/>
    </source>
</evidence>
<evidence type="ECO:0000256" key="8">
    <source>
        <dbReference type="ARBA" id="ARBA00023239"/>
    </source>
</evidence>
<proteinExistence type="inferred from homology"/>
<comment type="pathway">
    <text evidence="2 13">Purine metabolism; AMP biosynthesis via de novo pathway; AMP from IMP: step 2/2.</text>
</comment>
<evidence type="ECO:0000256" key="9">
    <source>
        <dbReference type="ARBA" id="ARBA00024477"/>
    </source>
</evidence>
<dbReference type="NCBIfam" id="TIGR00928">
    <property type="entry name" value="purB"/>
    <property type="match status" value="1"/>
</dbReference>
<evidence type="ECO:0000256" key="2">
    <source>
        <dbReference type="ARBA" id="ARBA00004734"/>
    </source>
</evidence>
<dbReference type="InterPro" id="IPR004769">
    <property type="entry name" value="Pur_lyase"/>
</dbReference>
<dbReference type="GO" id="GO:0004018">
    <property type="term" value="F:N6-(1,2-dicarboxyethyl)AMP AMP-lyase (fumarate-forming) activity"/>
    <property type="evidence" value="ECO:0007669"/>
    <property type="project" value="UniProtKB-UniRule"/>
</dbReference>
<accession>A0AAW4WZF0</accession>
<comment type="catalytic activity">
    <reaction evidence="9">
        <text>(2S)-2-[5-amino-1-(5-phospho-beta-D-ribosyl)imidazole-4-carboxamido]succinate = 5-amino-1-(5-phospho-beta-D-ribosyl)imidazole-4-carboxamide + fumarate</text>
        <dbReference type="Rhea" id="RHEA:23920"/>
        <dbReference type="ChEBI" id="CHEBI:29806"/>
        <dbReference type="ChEBI" id="CHEBI:58443"/>
        <dbReference type="ChEBI" id="CHEBI:58475"/>
        <dbReference type="EC" id="4.3.2.2"/>
    </reaction>
    <physiologicalReaction direction="left-to-right" evidence="9">
        <dbReference type="Rhea" id="RHEA:23921"/>
    </physiologicalReaction>
</comment>
<dbReference type="Pfam" id="PF00206">
    <property type="entry name" value="Lyase_1"/>
    <property type="match status" value="1"/>
</dbReference>
<evidence type="ECO:0000313" key="16">
    <source>
        <dbReference type="Proteomes" id="UP001199296"/>
    </source>
</evidence>
<dbReference type="PROSITE" id="PS00163">
    <property type="entry name" value="FUMARATE_LYASES"/>
    <property type="match status" value="1"/>
</dbReference>
<organism evidence="15 16">
    <name type="scientific">Halanaerobium polyolivorans</name>
    <dbReference type="NCBI Taxonomy" id="2886943"/>
    <lineage>
        <taxon>Bacteria</taxon>
        <taxon>Bacillati</taxon>
        <taxon>Bacillota</taxon>
        <taxon>Clostridia</taxon>
        <taxon>Halanaerobiales</taxon>
        <taxon>Halanaerobiaceae</taxon>
        <taxon>Halanaerobium</taxon>
    </lineage>
</organism>
<dbReference type="InterPro" id="IPR020557">
    <property type="entry name" value="Fumarate_lyase_CS"/>
</dbReference>
<dbReference type="FunFam" id="1.10.40.30:FF:000007">
    <property type="entry name" value="Adenylosuccinate lyase"/>
    <property type="match status" value="1"/>
</dbReference>
<dbReference type="EMBL" id="JAJFAT010000005">
    <property type="protein sequence ID" value="MCC3144682.1"/>
    <property type="molecule type" value="Genomic_DNA"/>
</dbReference>
<dbReference type="Proteomes" id="UP001199296">
    <property type="component" value="Unassembled WGS sequence"/>
</dbReference>
<keyword evidence="6" id="KW-0028">Amino-acid biosynthesis</keyword>
<dbReference type="InterPro" id="IPR019468">
    <property type="entry name" value="AdenyloSucc_lyase_C"/>
</dbReference>
<comment type="catalytic activity">
    <reaction evidence="11">
        <text>N(6)-(1,2-dicarboxyethyl)-AMP = fumarate + AMP</text>
        <dbReference type="Rhea" id="RHEA:16853"/>
        <dbReference type="ChEBI" id="CHEBI:29806"/>
        <dbReference type="ChEBI" id="CHEBI:57567"/>
        <dbReference type="ChEBI" id="CHEBI:456215"/>
        <dbReference type="EC" id="4.3.2.2"/>
    </reaction>
    <physiologicalReaction direction="left-to-right" evidence="11">
        <dbReference type="Rhea" id="RHEA:16854"/>
    </physiologicalReaction>
</comment>
<dbReference type="Gene3D" id="1.10.40.30">
    <property type="entry name" value="Fumarase/aspartase (C-terminal domain)"/>
    <property type="match status" value="1"/>
</dbReference>
<dbReference type="PANTHER" id="PTHR43172">
    <property type="entry name" value="ADENYLOSUCCINATE LYASE"/>
    <property type="match status" value="1"/>
</dbReference>
<evidence type="ECO:0000256" key="6">
    <source>
        <dbReference type="ARBA" id="ARBA00022605"/>
    </source>
</evidence>
<name>A0AAW4WZF0_9FIRM</name>
<evidence type="ECO:0000259" key="14">
    <source>
        <dbReference type="SMART" id="SM00998"/>
    </source>
</evidence>
<dbReference type="SMART" id="SM00998">
    <property type="entry name" value="ADSL_C"/>
    <property type="match status" value="1"/>
</dbReference>
<dbReference type="Gene3D" id="1.20.200.10">
    <property type="entry name" value="Fumarase/aspartase (Central domain)"/>
    <property type="match status" value="1"/>
</dbReference>
<dbReference type="InterPro" id="IPR000362">
    <property type="entry name" value="Fumarate_lyase_fam"/>
</dbReference>
<dbReference type="CDD" id="cd01360">
    <property type="entry name" value="Adenylsuccinate_lyase_1"/>
    <property type="match status" value="1"/>
</dbReference>
<dbReference type="AlphaFoldDB" id="A0AAW4WZF0"/>
<dbReference type="PANTHER" id="PTHR43172:SF1">
    <property type="entry name" value="ADENYLOSUCCINATE LYASE"/>
    <property type="match status" value="1"/>
</dbReference>
<evidence type="ECO:0000256" key="4">
    <source>
        <dbReference type="ARBA" id="ARBA00012339"/>
    </source>
</evidence>
<evidence type="ECO:0000313" key="15">
    <source>
        <dbReference type="EMBL" id="MCC3144682.1"/>
    </source>
</evidence>
<dbReference type="GO" id="GO:0044208">
    <property type="term" value="P:'de novo' AMP biosynthetic process"/>
    <property type="evidence" value="ECO:0007669"/>
    <property type="project" value="TreeGrafter"/>
</dbReference>
<dbReference type="PRINTS" id="PR00149">
    <property type="entry name" value="FUMRATELYASE"/>
</dbReference>
<sequence length="432" mass="49229">MLSRYSRKEMEKIWSEENKYKIWLDIEIAVLKARAEKGEIPPEAAEKIEKEAVVDLEEIKKIEAKTRHDMIAFIEAISAPLGNESRFIHEGLTSSDIKDTARAVQMKEACQLIIKDLKDLHQLLGEKALADKDTIMVGRTHGVHAEPLTWGLKLLTWYQEIGRQLKRFEQLLDFVAVGQISGAVGSFSSIEPEIEARVCEILGLKNSAVSSQILQRDRHADFVERLALTAASIEKFATEIRNLQRTDILEVEEGFRKGQKGSSAMPHKKNPIVCERLSGLARVVRGNVVPALENINLWHERDLTHSSVERVILPDSAILVDYILVKFKAVMEELVVNADNMKVNLEKTLGLTFSQRLLLALVDKGLRREEAYELAQRNAMTAWEEKKDYRELVANDPEIRDHLSAEELANIFDWQAYLKNIDKIFKRTDLLN</sequence>